<evidence type="ECO:0000259" key="2">
    <source>
        <dbReference type="Pfam" id="PF20703"/>
    </source>
</evidence>
<dbReference type="Proteomes" id="UP000319728">
    <property type="component" value="Unassembled WGS sequence"/>
</dbReference>
<protein>
    <submittedName>
        <fullName evidence="3">Trypsin-like peptidase</fullName>
    </submittedName>
</protein>
<proteinExistence type="predicted"/>
<comment type="caution">
    <text evidence="3">The sequence shown here is derived from an EMBL/GenBank/DDBJ whole genome shotgun (WGS) entry which is preliminary data.</text>
</comment>
<evidence type="ECO:0000313" key="3">
    <source>
        <dbReference type="EMBL" id="TWJ32325.1"/>
    </source>
</evidence>
<accession>A0A562WQ19</accession>
<dbReference type="OrthoDB" id="134501at2"/>
<dbReference type="InterPro" id="IPR009003">
    <property type="entry name" value="Peptidase_S1_PA"/>
</dbReference>
<dbReference type="InterPro" id="IPR027417">
    <property type="entry name" value="P-loop_NTPase"/>
</dbReference>
<reference evidence="3 4" key="1">
    <citation type="submission" date="2019-07" db="EMBL/GenBank/DDBJ databases">
        <title>R&amp;d 2014.</title>
        <authorList>
            <person name="Klenk H.-P."/>
        </authorList>
    </citation>
    <scope>NUCLEOTIDE SEQUENCE [LARGE SCALE GENOMIC DNA]</scope>
    <source>
        <strain evidence="3 4">DSM 43912</strain>
    </source>
</reference>
<dbReference type="SUPFAM" id="SSF52540">
    <property type="entry name" value="P-loop containing nucleoside triphosphate hydrolases"/>
    <property type="match status" value="1"/>
</dbReference>
<dbReference type="InterPro" id="IPR015943">
    <property type="entry name" value="WD40/YVTN_repeat-like_dom_sf"/>
</dbReference>
<dbReference type="Gene3D" id="3.40.50.300">
    <property type="entry name" value="P-loop containing nucleotide triphosphate hydrolases"/>
    <property type="match status" value="1"/>
</dbReference>
<dbReference type="RefSeq" id="WP_145821623.1">
    <property type="nucleotide sequence ID" value="NZ_AP023438.1"/>
</dbReference>
<dbReference type="SUPFAM" id="SSF50494">
    <property type="entry name" value="Trypsin-like serine proteases"/>
    <property type="match status" value="1"/>
</dbReference>
<organism evidence="3 4">
    <name type="scientific">Micromonospora sagamiensis</name>
    <dbReference type="NCBI Taxonomy" id="47875"/>
    <lineage>
        <taxon>Bacteria</taxon>
        <taxon>Bacillati</taxon>
        <taxon>Actinomycetota</taxon>
        <taxon>Actinomycetes</taxon>
        <taxon>Micromonosporales</taxon>
        <taxon>Micromonosporaceae</taxon>
        <taxon>Micromonospora</taxon>
    </lineage>
</organism>
<evidence type="ECO:0000313" key="4">
    <source>
        <dbReference type="Proteomes" id="UP000319728"/>
    </source>
</evidence>
<dbReference type="Pfam" id="PF20703">
    <property type="entry name" value="nSTAND1"/>
    <property type="match status" value="1"/>
</dbReference>
<evidence type="ECO:0000256" key="1">
    <source>
        <dbReference type="SAM" id="MobiDB-lite"/>
    </source>
</evidence>
<feature type="region of interest" description="Disordered" evidence="1">
    <location>
        <begin position="977"/>
        <end position="1005"/>
    </location>
</feature>
<dbReference type="Gene3D" id="2.40.10.120">
    <property type="match status" value="1"/>
</dbReference>
<dbReference type="EMBL" id="VLLP01000001">
    <property type="protein sequence ID" value="TWJ32325.1"/>
    <property type="molecule type" value="Genomic_DNA"/>
</dbReference>
<keyword evidence="4" id="KW-1185">Reference proteome</keyword>
<feature type="domain" description="Novel STAND NTPase 1" evidence="2">
    <location>
        <begin position="225"/>
        <end position="622"/>
    </location>
</feature>
<dbReference type="SUPFAM" id="SSF50969">
    <property type="entry name" value="YVTN repeat-like/Quinoprotein amine dehydrogenase"/>
    <property type="match status" value="1"/>
</dbReference>
<dbReference type="InterPro" id="IPR011044">
    <property type="entry name" value="Quino_amine_DH_bsu"/>
</dbReference>
<sequence>MADQALNHPLRASVVRIRHPDGGVVGLGLYVDDDLVVTCAHVVARALEVPEQLPDAPVAPPEQPVLLDFPMLSSGRVLTAAVEVWHPIGEEAEGDVAGLRLLTPTPVGAHPVRLGRAENAVGHPFLTYGFRPRDADGIGTWVSGEIRGVVRHRWLQLGPDERHDGLRIEEGFSGSPVWDRRTGQVVGLVRAVERRRGTWLAYALPGGAVFERWPRLVDRIRAVSPFRMFAPFEEADVALFHGREAEAQELAGRVSNSRLTVLTGGSGVGKSSLIRAGLLPRLRKADNVPVVFRPAARATPWRALAAALLPLGIPILPETGAADIAVQEERIAAQLEHAAPEDLVAALLQKVSRLCLLLVVDQLEELFHLPDEVVQQFGATLGRLARAQRPGGGPMVRLLLTVRIDAAHRVETLTGYEVGSLMKLKPPGPSALRQAIENPVRRSGFAHYEPGLVDEIVNDLHDKPYCLPVLQVLLSHLWERQTEHGLLSHEVYRGLRGGAGPIATHLDRVWDEDLSEDERTAGLGLLLHLVVPLEGGRHARRAAAVGELDPAQRRVADTLATTRMLTTGGGPGEAAMIELAHEALIEEWPRLREWVIDHDDLLRWRDALRRRMLLWDRSGQHRSALLGGPELKQGMDWLAGHPTSLSEVERSFIQTSVQARGRELVRTLLVTAVITFLVVGLGGMGGFWWLRDQAERQRDGIARSERIAGQIRELDNTRYQALIATGAFDAADTTAARSLLEKSYHDFQFVTRSFPPWRTTDYRDLTVLSADRRVQVTASYRTGLVHWLDLAAVADGRPPEPVELPVDRSPDEAPPSVAVTADGSTIATSVGDRITIWDRTTGRARTSYSVPTGRAWAIALDPTATVLSYIDETTVHWIDAQSGRQVNRPLKLPPRGVNDRMAPQLTTGRGAATTVVSYSGSTWLVGRADRSVRTLPDLDTTSRKEGGQVIQTTTRTTITGITTDSSQLVVCHSRQETIREAEDSDVAGGSGSEREDDGSMAPDAGPRAVQARFELWDLTSSAVRPLVDLPRRGCGSALLDPSGNVLALVEEPPLGQETLTGQYELSFWSVPQGAKLGRFRAPTDLLLDFVRHSDRWEVLLTDFDGRLDLLRIPPMGTLDFALTIAHLARYTPDGRTVVTQTSEGRLASWDGRTGHQLGEVQAPPPDTRLGSADERLMWIAPDGGHVITVADTGDRLDVWHLPDLSHGVTLRPPRRPVPQRPELGGPETPQADELAVGFVGGDEVVVYGDGTVTRWDRRTGQPRGRAWELGERNPVYARTVKIHPDGLLFTVDPNTSQVLRWDTETGAVTDAGIPDPGDPGLQVYYLMVAPDARRVALAYSEGPVILWDTEDRRQLARIDKDAASEPRYHLDDPFRLGIVGGGGLSWWRPEPANAFTRFWDRTPEPRLLPAAVHDLRPDGKELINGWPGVPLRRVSTDPNTWYRHLCRVLAEPSTAEVSWLDDRLPAERCSSE</sequence>
<dbReference type="InterPro" id="IPR049052">
    <property type="entry name" value="nSTAND1"/>
</dbReference>
<dbReference type="Pfam" id="PF13365">
    <property type="entry name" value="Trypsin_2"/>
    <property type="match status" value="1"/>
</dbReference>
<dbReference type="SUPFAM" id="SSF82171">
    <property type="entry name" value="DPP6 N-terminal domain-like"/>
    <property type="match status" value="1"/>
</dbReference>
<dbReference type="Gene3D" id="2.130.10.10">
    <property type="entry name" value="YVTN repeat-like/Quinoprotein amine dehydrogenase"/>
    <property type="match status" value="3"/>
</dbReference>
<gene>
    <name evidence="3" type="ORF">JD81_05900</name>
</gene>
<name>A0A562WQ19_9ACTN</name>
<feature type="region of interest" description="Disordered" evidence="1">
    <location>
        <begin position="1210"/>
        <end position="1229"/>
    </location>
</feature>